<proteinExistence type="predicted"/>
<gene>
    <name evidence="1" type="ORF">PG2017B_1030</name>
</gene>
<organism evidence="1 2">
    <name type="scientific">Bifidobacterium pseudolongum subsp. globosum</name>
    <dbReference type="NCBI Taxonomy" id="1690"/>
    <lineage>
        <taxon>Bacteria</taxon>
        <taxon>Bacillati</taxon>
        <taxon>Actinomycetota</taxon>
        <taxon>Actinomycetes</taxon>
        <taxon>Bifidobacteriales</taxon>
        <taxon>Bifidobacteriaceae</taxon>
        <taxon>Bifidobacterium</taxon>
    </lineage>
</organism>
<sequence>MRDRIMDVAVMLLGYALQVALRVDHWLHPARPRLDGLDR</sequence>
<dbReference type="Proteomes" id="UP000291920">
    <property type="component" value="Unassembled WGS sequence"/>
</dbReference>
<reference evidence="1 2" key="1">
    <citation type="submission" date="2018-12" db="EMBL/GenBank/DDBJ databases">
        <title>Unveiling genomic diversity among members of the Bifidobacterium pseudolongum species, a widely distributed gut commensal of the animal kingdom.</title>
        <authorList>
            <person name="Lugli G.A."/>
            <person name="Duranti S."/>
            <person name="Albert K."/>
            <person name="Mancabelli L."/>
            <person name="Napoli S."/>
            <person name="Viappiani A."/>
            <person name="Anzalone R."/>
            <person name="Longhi G."/>
            <person name="Milani C."/>
            <person name="Turroni F."/>
            <person name="Alessandri G."/>
            <person name="Sela D.A."/>
            <person name="Van Sinderen D."/>
            <person name="Ventura M."/>
        </authorList>
    </citation>
    <scope>NUCLEOTIDE SEQUENCE [LARGE SCALE GENOMIC DNA]</scope>
    <source>
        <strain evidence="1 2">2017B</strain>
    </source>
</reference>
<name>A0A4Q5AP09_9BIFI</name>
<accession>A0A4Q5AP09</accession>
<dbReference type="EMBL" id="RYUT01000002">
    <property type="protein sequence ID" value="RYQ31220.1"/>
    <property type="molecule type" value="Genomic_DNA"/>
</dbReference>
<protein>
    <submittedName>
        <fullName evidence="1">Uncharacterized protein</fullName>
    </submittedName>
</protein>
<dbReference type="AlphaFoldDB" id="A0A4Q5AP09"/>
<evidence type="ECO:0000313" key="1">
    <source>
        <dbReference type="EMBL" id="RYQ31220.1"/>
    </source>
</evidence>
<comment type="caution">
    <text evidence="1">The sequence shown here is derived from an EMBL/GenBank/DDBJ whole genome shotgun (WGS) entry which is preliminary data.</text>
</comment>
<evidence type="ECO:0000313" key="2">
    <source>
        <dbReference type="Proteomes" id="UP000291920"/>
    </source>
</evidence>